<protein>
    <submittedName>
        <fullName evidence="7">Uncharacterized protein</fullName>
    </submittedName>
</protein>
<evidence type="ECO:0000256" key="5">
    <source>
        <dbReference type="ARBA" id="ARBA00022989"/>
    </source>
</evidence>
<evidence type="ECO:0000256" key="4">
    <source>
        <dbReference type="ARBA" id="ARBA00022692"/>
    </source>
</evidence>
<keyword evidence="3" id="KW-1003">Cell membrane</keyword>
<organism evidence="7 8">
    <name type="scientific">Bacteriovorax stolpii</name>
    <name type="common">Bdellovibrio stolpii</name>
    <dbReference type="NCBI Taxonomy" id="960"/>
    <lineage>
        <taxon>Bacteria</taxon>
        <taxon>Pseudomonadati</taxon>
        <taxon>Bdellovibrionota</taxon>
        <taxon>Bacteriovoracia</taxon>
        <taxon>Bacteriovoracales</taxon>
        <taxon>Bacteriovoracaceae</taxon>
        <taxon>Bacteriovorax</taxon>
    </lineage>
</organism>
<comment type="subcellular location">
    <subcellularLocation>
        <location evidence="1">Cell membrane</location>
        <topology evidence="1">Single-pass membrane protein</topology>
    </subcellularLocation>
</comment>
<gene>
    <name evidence="7" type="ORF">C0V70_10880</name>
</gene>
<dbReference type="CDD" id="cd07185">
    <property type="entry name" value="OmpA_C-like"/>
    <property type="match status" value="1"/>
</dbReference>
<dbReference type="PROSITE" id="PS51123">
    <property type="entry name" value="OMPA_2"/>
    <property type="match status" value="1"/>
</dbReference>
<evidence type="ECO:0000313" key="7">
    <source>
        <dbReference type="EMBL" id="AUN98595.1"/>
    </source>
</evidence>
<keyword evidence="4" id="KW-0812">Transmembrane</keyword>
<proteinExistence type="inferred from homology"/>
<keyword evidence="6" id="KW-0472">Membrane</keyword>
<dbReference type="PANTHER" id="PTHR30329">
    <property type="entry name" value="STATOR ELEMENT OF FLAGELLAR MOTOR COMPLEX"/>
    <property type="match status" value="1"/>
</dbReference>
<dbReference type="InterPro" id="IPR050330">
    <property type="entry name" value="Bact_OuterMem_StrucFunc"/>
</dbReference>
<dbReference type="Pfam" id="PF00691">
    <property type="entry name" value="OmpA"/>
    <property type="match status" value="1"/>
</dbReference>
<dbReference type="SUPFAM" id="SSF103088">
    <property type="entry name" value="OmpA-like"/>
    <property type="match status" value="1"/>
</dbReference>
<evidence type="ECO:0000256" key="2">
    <source>
        <dbReference type="ARBA" id="ARBA00008914"/>
    </source>
</evidence>
<dbReference type="Gene3D" id="3.30.1330.60">
    <property type="entry name" value="OmpA-like domain"/>
    <property type="match status" value="1"/>
</dbReference>
<name>A0A2K9NU28_BACTC</name>
<dbReference type="InterPro" id="IPR036737">
    <property type="entry name" value="OmpA-like_sf"/>
</dbReference>
<dbReference type="Proteomes" id="UP000235584">
    <property type="component" value="Chromosome"/>
</dbReference>
<keyword evidence="5" id="KW-1133">Transmembrane helix</keyword>
<dbReference type="GO" id="GO:0005886">
    <property type="term" value="C:plasma membrane"/>
    <property type="evidence" value="ECO:0007669"/>
    <property type="project" value="UniProtKB-SubCell"/>
</dbReference>
<dbReference type="AlphaFoldDB" id="A0A2K9NU28"/>
<dbReference type="InterPro" id="IPR025713">
    <property type="entry name" value="MotB-like_N_dom"/>
</dbReference>
<dbReference type="EMBL" id="CP025704">
    <property type="protein sequence ID" value="AUN98595.1"/>
    <property type="molecule type" value="Genomic_DNA"/>
</dbReference>
<comment type="similarity">
    <text evidence="2">Belongs to the MotB family.</text>
</comment>
<evidence type="ECO:0000256" key="1">
    <source>
        <dbReference type="ARBA" id="ARBA00004162"/>
    </source>
</evidence>
<dbReference type="KEGG" id="bsto:C0V70_10880"/>
<reference evidence="7 8" key="1">
    <citation type="submission" date="2018-01" db="EMBL/GenBank/DDBJ databases">
        <title>Complete genome sequence of Bacteriovorax stolpii DSM12778.</title>
        <authorList>
            <person name="Tang B."/>
            <person name="Chang J."/>
        </authorList>
    </citation>
    <scope>NUCLEOTIDE SEQUENCE [LARGE SCALE GENOMIC DNA]</scope>
    <source>
        <strain evidence="7 8">DSM 12778</strain>
    </source>
</reference>
<dbReference type="PANTHER" id="PTHR30329:SF21">
    <property type="entry name" value="LIPOPROTEIN YIAD-RELATED"/>
    <property type="match status" value="1"/>
</dbReference>
<dbReference type="InterPro" id="IPR006665">
    <property type="entry name" value="OmpA-like"/>
</dbReference>
<evidence type="ECO:0000313" key="8">
    <source>
        <dbReference type="Proteomes" id="UP000235584"/>
    </source>
</evidence>
<accession>A0A2K9NU28</accession>
<evidence type="ECO:0000256" key="3">
    <source>
        <dbReference type="ARBA" id="ARBA00022475"/>
    </source>
</evidence>
<sequence>MADEKAPIIIKRINKGHGGAHGGAWKVAFADFMTAMMAFFLVMWLMGADESTKAAIADYFTTATIFKGGSDSVGKIGSTPNTSYSVLNGQEGGFDQADVTEPARPRPVYLQEHKVLSKLVDELFDGNAFSADYNSDYLKFAIPGNIVFQFGSTEISFEGKVYLKKLADVFRDYEGTVSIVGHTEKGEGATEQANWDLSFKRAMAIRNSLIKDFGVLPDKLIPVAQSSATVSSEEEEKGINVNRRVEFILRHRNF</sequence>
<dbReference type="RefSeq" id="WP_102243886.1">
    <property type="nucleotide sequence ID" value="NZ_CP025704.1"/>
</dbReference>
<evidence type="ECO:0000256" key="6">
    <source>
        <dbReference type="ARBA" id="ARBA00023136"/>
    </source>
</evidence>
<dbReference type="Pfam" id="PF13677">
    <property type="entry name" value="MotB_plug"/>
    <property type="match status" value="1"/>
</dbReference>
<keyword evidence="8" id="KW-1185">Reference proteome</keyword>